<protein>
    <recommendedName>
        <fullName evidence="3">Flagellin</fullName>
    </recommendedName>
</protein>
<dbReference type="GO" id="GO:0005198">
    <property type="term" value="F:structural molecule activity"/>
    <property type="evidence" value="ECO:0007669"/>
    <property type="project" value="UniProtKB-UniRule"/>
</dbReference>
<dbReference type="InterPro" id="IPR046358">
    <property type="entry name" value="Flagellin_C"/>
</dbReference>
<dbReference type="GO" id="GO:0009288">
    <property type="term" value="C:bacterial-type flagellum"/>
    <property type="evidence" value="ECO:0007669"/>
    <property type="project" value="UniProtKB-SubCell"/>
</dbReference>
<keyword evidence="2 3" id="KW-0975">Bacterial flagellum</keyword>
<dbReference type="Pfam" id="PF00669">
    <property type="entry name" value="Flagellin_N"/>
    <property type="match status" value="1"/>
</dbReference>
<evidence type="ECO:0000313" key="6">
    <source>
        <dbReference type="EMBL" id="TNC11296.1"/>
    </source>
</evidence>
<comment type="function">
    <text evidence="3">Flagellin is the subunit protein which polymerizes to form the filaments of bacterial flagella.</text>
</comment>
<dbReference type="SUPFAM" id="SSF64518">
    <property type="entry name" value="Phase 1 flagellin"/>
    <property type="match status" value="2"/>
</dbReference>
<organism evidence="6 7">
    <name type="scientific">Methylobacterium terricola</name>
    <dbReference type="NCBI Taxonomy" id="2583531"/>
    <lineage>
        <taxon>Bacteria</taxon>
        <taxon>Pseudomonadati</taxon>
        <taxon>Pseudomonadota</taxon>
        <taxon>Alphaproteobacteria</taxon>
        <taxon>Hyphomicrobiales</taxon>
        <taxon>Methylobacteriaceae</taxon>
        <taxon>Methylobacterium</taxon>
    </lineage>
</organism>
<feature type="domain" description="Flagellin N-terminal" evidence="4">
    <location>
        <begin position="10"/>
        <end position="106"/>
    </location>
</feature>
<dbReference type="GO" id="GO:0005576">
    <property type="term" value="C:extracellular region"/>
    <property type="evidence" value="ECO:0007669"/>
    <property type="project" value="UniProtKB-SubCell"/>
</dbReference>
<comment type="similarity">
    <text evidence="1 3">Belongs to the bacterial flagellin family.</text>
</comment>
<sequence>MNYDVTLSAASRQNLLSLQDAASLTAQNQTRLSTGKKVNSALDNPVNYFTANGLNNRADALSGLLDGISNNIQTIQAASKGIDAITSQVKQLQSTIKQAQSNAAQNLPKVQGAAVSGGASGIANVTEAAATGKSQRDTALAKNLIGAAAQATSGSAGVVGIAAATGSDTNVFRIQSGSTTYEITMTATSTVSDLVNGINKSGLATASVDNNGQLVVTGQGSDPLTLVSGTKTTAGAFTAVAADTNSLFGTGTQVAAVNATTTSAVRSSLINQFNDVRTQIDQLAKDASFNGTNLLQGDKMTVAFNEKTGSNASKLDVQGTLITSTNLGIGTLVDSSASQAGLNYGVQNNSDLSKAADALTNVLTSLTALSSTLGQNLATVQTRQDFTKQLSNVLSTGADNLTNADMNEEAANSQALSTRQSLGISALSLANQANQGILQLLR</sequence>
<feature type="domain" description="Flagellin C-terminal" evidence="5">
    <location>
        <begin position="358"/>
        <end position="441"/>
    </location>
</feature>
<proteinExistence type="inferred from homology"/>
<comment type="subcellular location">
    <subcellularLocation>
        <location evidence="3">Secreted</location>
    </subcellularLocation>
    <subcellularLocation>
        <location evidence="3">Bacterial flagellum</location>
    </subcellularLocation>
</comment>
<evidence type="ECO:0000256" key="3">
    <source>
        <dbReference type="RuleBase" id="RU362073"/>
    </source>
</evidence>
<keyword evidence="6" id="KW-0966">Cell projection</keyword>
<evidence type="ECO:0000313" key="7">
    <source>
        <dbReference type="Proteomes" id="UP000305267"/>
    </source>
</evidence>
<dbReference type="Gene3D" id="1.20.1330.10">
    <property type="entry name" value="f41 fragment of flagellin, N-terminal domain"/>
    <property type="match status" value="1"/>
</dbReference>
<reference evidence="6 7" key="1">
    <citation type="submission" date="2019-06" db="EMBL/GenBank/DDBJ databases">
        <title>Genome of Methylobacterium sp. 17Sr1-39.</title>
        <authorList>
            <person name="Seo T."/>
        </authorList>
    </citation>
    <scope>NUCLEOTIDE SEQUENCE [LARGE SCALE GENOMIC DNA]</scope>
    <source>
        <strain evidence="6 7">17Sr1-39</strain>
    </source>
</reference>
<dbReference type="InterPro" id="IPR001029">
    <property type="entry name" value="Flagellin_N"/>
</dbReference>
<dbReference type="OrthoDB" id="9808068at2"/>
<evidence type="ECO:0000256" key="2">
    <source>
        <dbReference type="ARBA" id="ARBA00023143"/>
    </source>
</evidence>
<dbReference type="EMBL" id="VDDA01000009">
    <property type="protein sequence ID" value="TNC11296.1"/>
    <property type="molecule type" value="Genomic_DNA"/>
</dbReference>
<keyword evidence="7" id="KW-1185">Reference proteome</keyword>
<comment type="caution">
    <text evidence="6">The sequence shown here is derived from an EMBL/GenBank/DDBJ whole genome shotgun (WGS) entry which is preliminary data.</text>
</comment>
<dbReference type="AlphaFoldDB" id="A0A5C4LD14"/>
<evidence type="ECO:0000259" key="5">
    <source>
        <dbReference type="Pfam" id="PF00700"/>
    </source>
</evidence>
<accession>A0A5C4LD14</accession>
<keyword evidence="6" id="KW-0969">Cilium</keyword>
<evidence type="ECO:0000256" key="1">
    <source>
        <dbReference type="ARBA" id="ARBA00005709"/>
    </source>
</evidence>
<gene>
    <name evidence="6" type="ORF">FF100_19390</name>
</gene>
<dbReference type="Proteomes" id="UP000305267">
    <property type="component" value="Unassembled WGS sequence"/>
</dbReference>
<dbReference type="RefSeq" id="WP_139037330.1">
    <property type="nucleotide sequence ID" value="NZ_VDDA01000009.1"/>
</dbReference>
<dbReference type="Pfam" id="PF00700">
    <property type="entry name" value="Flagellin_C"/>
    <property type="match status" value="1"/>
</dbReference>
<name>A0A5C4LD14_9HYPH</name>
<keyword evidence="6" id="KW-0282">Flagellum</keyword>
<evidence type="ECO:0000259" key="4">
    <source>
        <dbReference type="Pfam" id="PF00669"/>
    </source>
</evidence>
<keyword evidence="3" id="KW-0964">Secreted</keyword>